<gene>
    <name evidence="2" type="ORF">SAMN05444001_11749</name>
</gene>
<dbReference type="RefSeq" id="WP_103984057.1">
    <property type="nucleotide sequence ID" value="NZ_FNVS01000017.1"/>
</dbReference>
<feature type="domain" description="M23ase beta-sheet core" evidence="1">
    <location>
        <begin position="48"/>
        <end position="116"/>
    </location>
</feature>
<dbReference type="EMBL" id="FNVS01000017">
    <property type="protein sequence ID" value="SEG15829.1"/>
    <property type="molecule type" value="Genomic_DNA"/>
</dbReference>
<keyword evidence="3" id="KW-1185">Reference proteome</keyword>
<name>A0A8G2F570_9BACT</name>
<dbReference type="SUPFAM" id="SSF51261">
    <property type="entry name" value="Duplicated hybrid motif"/>
    <property type="match status" value="1"/>
</dbReference>
<protein>
    <submittedName>
        <fullName evidence="2">Peptidase family M23</fullName>
    </submittedName>
</protein>
<dbReference type="InterPro" id="IPR050570">
    <property type="entry name" value="Cell_wall_metabolism_enzyme"/>
</dbReference>
<evidence type="ECO:0000259" key="1">
    <source>
        <dbReference type="Pfam" id="PF01551"/>
    </source>
</evidence>
<dbReference type="Proteomes" id="UP000236725">
    <property type="component" value="Unassembled WGS sequence"/>
</dbReference>
<proteinExistence type="predicted"/>
<evidence type="ECO:0000313" key="2">
    <source>
        <dbReference type="EMBL" id="SEG15829.1"/>
    </source>
</evidence>
<comment type="caution">
    <text evidence="2">The sequence shown here is derived from an EMBL/GenBank/DDBJ whole genome shotgun (WGS) entry which is preliminary data.</text>
</comment>
<dbReference type="Gene3D" id="2.70.70.10">
    <property type="entry name" value="Glucose Permease (Domain IIA)"/>
    <property type="match status" value="1"/>
</dbReference>
<dbReference type="AlphaFoldDB" id="A0A8G2F570"/>
<dbReference type="PANTHER" id="PTHR21666">
    <property type="entry name" value="PEPTIDASE-RELATED"/>
    <property type="match status" value="1"/>
</dbReference>
<dbReference type="GO" id="GO:0004222">
    <property type="term" value="F:metalloendopeptidase activity"/>
    <property type="evidence" value="ECO:0007669"/>
    <property type="project" value="TreeGrafter"/>
</dbReference>
<dbReference type="PANTHER" id="PTHR21666:SF285">
    <property type="entry name" value="M23 FAMILY METALLOPEPTIDASE"/>
    <property type="match status" value="1"/>
</dbReference>
<dbReference type="Pfam" id="PF01551">
    <property type="entry name" value="Peptidase_M23"/>
    <property type="match status" value="1"/>
</dbReference>
<dbReference type="CDD" id="cd12797">
    <property type="entry name" value="M23_peptidase"/>
    <property type="match status" value="1"/>
</dbReference>
<evidence type="ECO:0000313" key="3">
    <source>
        <dbReference type="Proteomes" id="UP000236725"/>
    </source>
</evidence>
<accession>A0A8G2F570</accession>
<reference evidence="2 3" key="1">
    <citation type="submission" date="2016-10" db="EMBL/GenBank/DDBJ databases">
        <authorList>
            <person name="Varghese N."/>
            <person name="Submissions S."/>
        </authorList>
    </citation>
    <scope>NUCLEOTIDE SEQUENCE [LARGE SCALE GENOMIC DNA]</scope>
    <source>
        <strain evidence="2 3">DSM 29073</strain>
    </source>
</reference>
<dbReference type="InterPro" id="IPR016047">
    <property type="entry name" value="M23ase_b-sheet_dom"/>
</dbReference>
<dbReference type="InterPro" id="IPR011055">
    <property type="entry name" value="Dup_hybrid_motif"/>
</dbReference>
<sequence length="561" mass="63414">MQVHHIIAGICLTSFIVTLPLTAQEYQAPFDFPILLSGNFGELRNNHFHSGIDFKTQGVEGKPVHAVEEGYVSRISVSPWGYGNGLYLTHPDGTTTVYGHLNKFSKKIADYVKEQQYQKESFNVDLSLTPDIFPVKKGEIVALSGNTGSSGGPHLHFEVRDTETEEVLDPIDYFRDKITDTRAPKIQGVMIYPISGQGVVNGSSKKQELKLITSKDGKQAVTGKLEAWGDVGLAVKAYDYMDNTSNIYGVKEITLLADSQVLFHSNLDRYAFDETRYLNSFTDYEAWKNKRSFYMKSFIEPGNRLRFMEGINRGILSVDEPKTYHLIYRLSDTFGNTTQLSIWIEGKQQAIPEPDTSGVEFFHWGSDNKFGAKGIRLTILRGSLYDDVLFRYEVKEDESALSAIHVLHNQPVPLHKSAQLSLRLQHDTLENKQQYGVVRVQNGRASWMGGVYRNGWIDADIKELGSYMIKQDIKAPVITPLNPATWVNKRSIAFRLSDDLSGVQTYKGTVDGQFVLFEMNNKSVITYRFDKERLKPGKHDLELVVTDACGNQSVYNHTFNW</sequence>
<organism evidence="2 3">
    <name type="scientific">Parabacteroides chinchillae</name>
    <dbReference type="NCBI Taxonomy" id="871327"/>
    <lineage>
        <taxon>Bacteria</taxon>
        <taxon>Pseudomonadati</taxon>
        <taxon>Bacteroidota</taxon>
        <taxon>Bacteroidia</taxon>
        <taxon>Bacteroidales</taxon>
        <taxon>Tannerellaceae</taxon>
        <taxon>Parabacteroides</taxon>
    </lineage>
</organism>